<feature type="compositionally biased region" description="Low complexity" evidence="4">
    <location>
        <begin position="459"/>
        <end position="471"/>
    </location>
</feature>
<dbReference type="SUPFAM" id="SSF52540">
    <property type="entry name" value="P-loop containing nucleoside triphosphate hydrolases"/>
    <property type="match status" value="1"/>
</dbReference>
<evidence type="ECO:0000313" key="6">
    <source>
        <dbReference type="Proteomes" id="UP000694865"/>
    </source>
</evidence>
<feature type="compositionally biased region" description="Basic residues" evidence="4">
    <location>
        <begin position="474"/>
        <end position="484"/>
    </location>
</feature>
<protein>
    <submittedName>
        <fullName evidence="7">Adenylate cyclase type 10-like</fullName>
    </submittedName>
</protein>
<evidence type="ECO:0000256" key="3">
    <source>
        <dbReference type="PROSITE-ProRule" id="PRU00339"/>
    </source>
</evidence>
<keyword evidence="1" id="KW-0547">Nucleotide-binding</keyword>
<dbReference type="Pfam" id="PF13191">
    <property type="entry name" value="AAA_16"/>
    <property type="match status" value="1"/>
</dbReference>
<dbReference type="PANTHER" id="PTHR16305">
    <property type="entry name" value="TESTICULAR SOLUBLE ADENYLYL CYCLASE"/>
    <property type="match status" value="1"/>
</dbReference>
<dbReference type="PROSITE" id="PS50005">
    <property type="entry name" value="TPR"/>
    <property type="match status" value="1"/>
</dbReference>
<accession>A0ABM0N1E4</accession>
<dbReference type="PANTHER" id="PTHR16305:SF28">
    <property type="entry name" value="GUANYLATE CYCLASE DOMAIN-CONTAINING PROTEIN"/>
    <property type="match status" value="1"/>
</dbReference>
<feature type="domain" description="Orc1-like AAA ATPase" evidence="5">
    <location>
        <begin position="6"/>
        <end position="148"/>
    </location>
</feature>
<feature type="repeat" description="TPR" evidence="3">
    <location>
        <begin position="661"/>
        <end position="694"/>
    </location>
</feature>
<evidence type="ECO:0000256" key="4">
    <source>
        <dbReference type="SAM" id="MobiDB-lite"/>
    </source>
</evidence>
<reference evidence="7" key="1">
    <citation type="submission" date="2025-08" db="UniProtKB">
        <authorList>
            <consortium name="RefSeq"/>
        </authorList>
    </citation>
    <scope>IDENTIFICATION</scope>
    <source>
        <tissue evidence="7">Testes</tissue>
    </source>
</reference>
<evidence type="ECO:0000256" key="2">
    <source>
        <dbReference type="ARBA" id="ARBA00022840"/>
    </source>
</evidence>
<evidence type="ECO:0000313" key="7">
    <source>
        <dbReference type="RefSeq" id="XP_006826085.1"/>
    </source>
</evidence>
<keyword evidence="2" id="KW-0067">ATP-binding</keyword>
<dbReference type="GeneID" id="102808788"/>
<dbReference type="SUPFAM" id="SSF48452">
    <property type="entry name" value="TPR-like"/>
    <property type="match status" value="1"/>
</dbReference>
<dbReference type="InterPro" id="IPR027417">
    <property type="entry name" value="P-loop_NTPase"/>
</dbReference>
<dbReference type="Proteomes" id="UP000694865">
    <property type="component" value="Unplaced"/>
</dbReference>
<sequence length="876" mass="98729">MRQFLDELHLITEHREKGEHRRVMVYEGEPGIGKTRMIEECIRQATAEQIRVVPCSLTLHDSSAPYRAVTALMELLLEIENCTNHVEREHVVMEHIKEECLKESLCLLNDLLGLKFTIDTCVIFVVDDAHFIDKDSWDFITDLAEDSSAVCLLAMRPFPPNKASCPSAAKVLQNPATLHIKLHGIPQEYLEELACQILNVIAIPKELLKILQERSHGLASWCEQLINDMFISAKIKVIQGTEINHEESETNTQERTTKVCVISPNVNLSEIPVPDSMTGMLLAKIDRLKSADQMVVKCAAVLGLTFTPSLLEVVVPNTSSKRIRMALHSLMQSRVFECATPKTHTNSEFSSINYHGHHNKLSSRVECHCLCSLESTVDDHSNIANCKLLRFRTSMMQEVAYTLFLNEQRRSLHEQAALFLESRAHKCRSCGGGECVPHYQSLSHDMTVTTKPDDRRNSKSTSKGGTSSGSGWRAKSRSNKKNRVSNRIFQADTRGGLGILDEQDNLAPRRTSILDSVRKFFRRNNQVDDDDDQSKLAAASARRNRRTSLELSDNLKNNIGGDVISEELMYREIDLRDCECPQVLASVYPQLVRHWKAASNTARTIHFLTEAGGAAVATHNNMAGLSYLLEVHHMLKSLEAGKKPFPDDPEEKPIIEDETKARVERLIGQALFHMGRLEEAMPHLKRALKVLGNKQPTTRMGVYFRLMVEGFIQCLHLKNPHKYVGRASVIDCNRFVEQARCLSHVWHGYHEAHDDTWALLAALQHVNRAEKADDDFHDLMEGYCIMMESCHALLWFRRALVYEELALNRSLEIGKLSTDLSTLGHLYSVVMSLRLADGRIQKAVEAGVLVMRLPVKSTPHTANGGIIFTRYDGNGA</sequence>
<dbReference type="RefSeq" id="XP_006826085.1">
    <property type="nucleotide sequence ID" value="XM_006826022.1"/>
</dbReference>
<keyword evidence="3" id="KW-0802">TPR repeat</keyword>
<organism evidence="6 7">
    <name type="scientific">Saccoglossus kowalevskii</name>
    <name type="common">Acorn worm</name>
    <dbReference type="NCBI Taxonomy" id="10224"/>
    <lineage>
        <taxon>Eukaryota</taxon>
        <taxon>Metazoa</taxon>
        <taxon>Hemichordata</taxon>
        <taxon>Enteropneusta</taxon>
        <taxon>Harrimaniidae</taxon>
        <taxon>Saccoglossus</taxon>
    </lineage>
</organism>
<evidence type="ECO:0000256" key="1">
    <source>
        <dbReference type="ARBA" id="ARBA00022741"/>
    </source>
</evidence>
<feature type="region of interest" description="Disordered" evidence="4">
    <location>
        <begin position="446"/>
        <end position="487"/>
    </location>
</feature>
<evidence type="ECO:0000259" key="5">
    <source>
        <dbReference type="Pfam" id="PF13191"/>
    </source>
</evidence>
<dbReference type="Gene3D" id="3.40.50.300">
    <property type="entry name" value="P-loop containing nucleotide triphosphate hydrolases"/>
    <property type="match status" value="1"/>
</dbReference>
<dbReference type="InterPro" id="IPR041664">
    <property type="entry name" value="AAA_16"/>
</dbReference>
<name>A0ABM0N1E4_SACKO</name>
<dbReference type="InterPro" id="IPR019734">
    <property type="entry name" value="TPR_rpt"/>
</dbReference>
<gene>
    <name evidence="7" type="primary">LOC102808788</name>
</gene>
<dbReference type="InterPro" id="IPR011990">
    <property type="entry name" value="TPR-like_helical_dom_sf"/>
</dbReference>
<keyword evidence="6" id="KW-1185">Reference proteome</keyword>
<proteinExistence type="predicted"/>